<evidence type="ECO:0000313" key="2">
    <source>
        <dbReference type="Proteomes" id="UP001057279"/>
    </source>
</evidence>
<protein>
    <submittedName>
        <fullName evidence="1">Uncharacterized protein</fullName>
    </submittedName>
</protein>
<comment type="caution">
    <text evidence="1">The sequence shown here is derived from an EMBL/GenBank/DDBJ whole genome shotgun (WGS) entry which is preliminary data.</text>
</comment>
<name>A0ACB9U7X2_9CETA</name>
<dbReference type="EMBL" id="CM043047">
    <property type="protein sequence ID" value="KAI4560826.1"/>
    <property type="molecule type" value="Genomic_DNA"/>
</dbReference>
<dbReference type="Proteomes" id="UP001057279">
    <property type="component" value="Linkage Group LG22"/>
</dbReference>
<reference evidence="1" key="1">
    <citation type="submission" date="2022-03" db="EMBL/GenBank/DDBJ databases">
        <title>Genomic analyses of argali, domestic sheep and their hybrids provide insights into chromosomal evolution, heterosis and genetic basis of agronomic traits.</title>
        <authorList>
            <person name="Li M."/>
        </authorList>
    </citation>
    <scope>NUCLEOTIDE SEQUENCE</scope>
    <source>
        <strain evidence="1">F1 hybrid</strain>
    </source>
</reference>
<evidence type="ECO:0000313" key="1">
    <source>
        <dbReference type="EMBL" id="KAI4560826.1"/>
    </source>
</evidence>
<accession>A0ACB9U7X2</accession>
<organism evidence="1 2">
    <name type="scientific">Ovis ammon polii x Ovis aries</name>
    <dbReference type="NCBI Taxonomy" id="2918886"/>
    <lineage>
        <taxon>Eukaryota</taxon>
        <taxon>Metazoa</taxon>
        <taxon>Chordata</taxon>
        <taxon>Craniata</taxon>
        <taxon>Vertebrata</taxon>
        <taxon>Euteleostomi</taxon>
        <taxon>Mammalia</taxon>
        <taxon>Eutheria</taxon>
        <taxon>Laurasiatheria</taxon>
        <taxon>Artiodactyla</taxon>
        <taxon>Ruminantia</taxon>
        <taxon>Pecora</taxon>
        <taxon>Bovidae</taxon>
        <taxon>Caprinae</taxon>
        <taxon>Ovis</taxon>
    </lineage>
</organism>
<sequence length="423" mass="47933">MKADEERQPREDRPLAQRAEQLCGQHLEKLHYYCKDDQRILCVTLSGVPGAQAPRCCSAGEGCAALSGKILNHLKILKGDRDRIQNFQSTGEDEIQALLAKFQSHKQGRAAVFAQGHQFLRERGQCLLEWLEGTERQLTGGRNSHLAKGSAEVIRLETLISELEKKARQPALELLQDPSDITSRYPQKKFWIEKPVSPAIRKRMEEFSDKCLCLEKGLRGFHGKLMRDLEYKTMRSILNSRPANGYLAVSPDGKSMVFTGLWLNKCQRGQQFDLEPGVLGSKGFTWGRVYWEVKVDRIWWEAEEEEETMRYRVGSRGVFGSNNLGGFTGITDGYHSPGYREENEELEEERSQENRIWPKFCLVGVARESVVRRGFLNFTPEEGSGLCSCPQLGCLYAAARGPSRSCPTAPGRLELLWIMMVGR</sequence>
<keyword evidence="2" id="KW-1185">Reference proteome</keyword>
<proteinExistence type="predicted"/>
<gene>
    <name evidence="1" type="ORF">MJG53_017455</name>
</gene>